<keyword evidence="1" id="KW-0472">Membrane</keyword>
<protein>
    <recommendedName>
        <fullName evidence="4">GAF domain-containing protein</fullName>
    </recommendedName>
</protein>
<dbReference type="EMBL" id="QMNG01000067">
    <property type="protein sequence ID" value="RLC36312.1"/>
    <property type="molecule type" value="Genomic_DNA"/>
</dbReference>
<keyword evidence="1" id="KW-0812">Transmembrane</keyword>
<reference evidence="2 3" key="1">
    <citation type="submission" date="2018-06" db="EMBL/GenBank/DDBJ databases">
        <title>Extensive metabolic versatility and redundancy in microbially diverse, dynamic hydrothermal sediments.</title>
        <authorList>
            <person name="Dombrowski N."/>
            <person name="Teske A."/>
            <person name="Baker B.J."/>
        </authorList>
    </citation>
    <scope>NUCLEOTIDE SEQUENCE [LARGE SCALE GENOMIC DNA]</scope>
    <source>
        <strain evidence="2">B79_G16</strain>
    </source>
</reference>
<proteinExistence type="predicted"/>
<organism evidence="2 3">
    <name type="scientific">candidate division Kazan bacterium</name>
    <dbReference type="NCBI Taxonomy" id="2202143"/>
    <lineage>
        <taxon>Bacteria</taxon>
        <taxon>Bacteria division Kazan-3B-28</taxon>
    </lineage>
</organism>
<evidence type="ECO:0000256" key="1">
    <source>
        <dbReference type="SAM" id="Phobius"/>
    </source>
</evidence>
<feature type="transmembrane region" description="Helical" evidence="1">
    <location>
        <begin position="78"/>
        <end position="94"/>
    </location>
</feature>
<accession>A0A420ZBJ7</accession>
<evidence type="ECO:0000313" key="2">
    <source>
        <dbReference type="EMBL" id="RLC36312.1"/>
    </source>
</evidence>
<evidence type="ECO:0008006" key="4">
    <source>
        <dbReference type="Google" id="ProtNLM"/>
    </source>
</evidence>
<comment type="caution">
    <text evidence="2">The sequence shown here is derived from an EMBL/GenBank/DDBJ whole genome shotgun (WGS) entry which is preliminary data.</text>
</comment>
<sequence>MKLTRFAYLFILLAVLVPWLQKERVFRILDRILEAPSYKRVIKPTLIAFPSAAILCYQIPLIKTHLPQFIWTWLEKHVILLAGIYLLLPIFVGLEDFIREKARIYSDILPPDGQSLLLKALDYPVLKKMDRFLSALRPSKLNKFQSAGDIFREITQPDRQLAEIIRSIHNFFEALAALQNMPDANFRTVLFKMARKIPVESWCCFPESELPVQGIIYDKTCLASHAVKRKKMIIIEDIKKEKKSMRSRVSRYCESEEGSALCYPIECRHINTIPLAIRIVSDKPFFKSSAKNLYEEILERFKYRILIEYGLSQLKNYTREKGC</sequence>
<feature type="transmembrane region" description="Helical" evidence="1">
    <location>
        <begin position="46"/>
        <end position="66"/>
    </location>
</feature>
<name>A0A420ZBJ7_UNCK3</name>
<dbReference type="AlphaFoldDB" id="A0A420ZBJ7"/>
<evidence type="ECO:0000313" key="3">
    <source>
        <dbReference type="Proteomes" id="UP000281261"/>
    </source>
</evidence>
<gene>
    <name evidence="2" type="ORF">DRH29_04805</name>
</gene>
<dbReference type="Proteomes" id="UP000281261">
    <property type="component" value="Unassembled WGS sequence"/>
</dbReference>
<keyword evidence="1" id="KW-1133">Transmembrane helix</keyword>